<proteinExistence type="predicted"/>
<evidence type="ECO:0000256" key="2">
    <source>
        <dbReference type="ARBA" id="ARBA00022704"/>
    </source>
</evidence>
<dbReference type="OrthoDB" id="4550788at2"/>
<keyword evidence="2" id="KW-0789">Thiol protease inhibitor</keyword>
<dbReference type="PROSITE" id="PS51257">
    <property type="entry name" value="PROKAR_LIPOPROTEIN"/>
    <property type="match status" value="1"/>
</dbReference>
<protein>
    <submittedName>
        <fullName evidence="5">Predicted secreted protein</fullName>
    </submittedName>
</protein>
<evidence type="ECO:0000256" key="1">
    <source>
        <dbReference type="ARBA" id="ARBA00022690"/>
    </source>
</evidence>
<keyword evidence="1" id="KW-0646">Protease inhibitor</keyword>
<keyword evidence="6" id="KW-1185">Reference proteome</keyword>
<accession>A0A378YQR8</accession>
<dbReference type="Gene3D" id="2.60.40.2020">
    <property type="match status" value="1"/>
</dbReference>
<dbReference type="Pfam" id="PF09394">
    <property type="entry name" value="Inhibitor_I42"/>
    <property type="match status" value="1"/>
</dbReference>
<evidence type="ECO:0000256" key="3">
    <source>
        <dbReference type="SAM" id="MobiDB-lite"/>
    </source>
</evidence>
<dbReference type="SUPFAM" id="SSF141066">
    <property type="entry name" value="ICP-like"/>
    <property type="match status" value="1"/>
</dbReference>
<reference evidence="5 6" key="1">
    <citation type="submission" date="2018-06" db="EMBL/GenBank/DDBJ databases">
        <authorList>
            <consortium name="Pathogen Informatics"/>
            <person name="Doyle S."/>
        </authorList>
    </citation>
    <scope>NUCLEOTIDE SEQUENCE [LARGE SCALE GENOMIC DNA]</scope>
    <source>
        <strain evidence="5 6">NCTC1934</strain>
    </source>
</reference>
<feature type="region of interest" description="Disordered" evidence="3">
    <location>
        <begin position="19"/>
        <end position="71"/>
    </location>
</feature>
<dbReference type="Proteomes" id="UP000255467">
    <property type="component" value="Unassembled WGS sequence"/>
</dbReference>
<organism evidence="5 6">
    <name type="scientific">Nocardia otitidiscaviarum</name>
    <dbReference type="NCBI Taxonomy" id="1823"/>
    <lineage>
        <taxon>Bacteria</taxon>
        <taxon>Bacillati</taxon>
        <taxon>Actinomycetota</taxon>
        <taxon>Actinomycetes</taxon>
        <taxon>Mycobacteriales</taxon>
        <taxon>Nocardiaceae</taxon>
        <taxon>Nocardia</taxon>
    </lineage>
</organism>
<dbReference type="EMBL" id="UGRY01000002">
    <property type="protein sequence ID" value="SUA78759.1"/>
    <property type="molecule type" value="Genomic_DNA"/>
</dbReference>
<dbReference type="RefSeq" id="WP_051037581.1">
    <property type="nucleotide sequence ID" value="NZ_UGRY01000002.1"/>
</dbReference>
<dbReference type="InterPro" id="IPR036331">
    <property type="entry name" value="Chagasin-like_sf"/>
</dbReference>
<dbReference type="PANTHER" id="PTHR36530">
    <property type="entry name" value="INHIBITOR OF CYSTEINE PEPTIDASE"/>
    <property type="match status" value="1"/>
</dbReference>
<evidence type="ECO:0000259" key="4">
    <source>
        <dbReference type="Pfam" id="PF09394"/>
    </source>
</evidence>
<feature type="domain" description="Proteinase inhibitor I42 chagasin" evidence="4">
    <location>
        <begin position="71"/>
        <end position="160"/>
    </location>
</feature>
<dbReference type="PANTHER" id="PTHR36530:SF1">
    <property type="entry name" value="AMOEBIASIN-1"/>
    <property type="match status" value="1"/>
</dbReference>
<dbReference type="STRING" id="1406858.GCA_000710895_05317"/>
<dbReference type="InterPro" id="IPR018990">
    <property type="entry name" value="Prot_inh_I42_chagasin"/>
</dbReference>
<feature type="compositionally biased region" description="Low complexity" evidence="3">
    <location>
        <begin position="19"/>
        <end position="49"/>
    </location>
</feature>
<gene>
    <name evidence="5" type="ORF">NCTC1934_03498</name>
</gene>
<evidence type="ECO:0000313" key="5">
    <source>
        <dbReference type="EMBL" id="SUA78759.1"/>
    </source>
</evidence>
<name>A0A378YQR8_9NOCA</name>
<dbReference type="InterPro" id="IPR052781">
    <property type="entry name" value="Cys_protease_inhibitor_I42"/>
</dbReference>
<sequence length="163" mass="17175">MRSLLPVVALGLVLVGCSTDSGDSDTASTTARPATASSTTAATANPSTTVPDPAPSPVTVDRSANGTELDVRPGQRLLIRLPSNPSTGYSWGTVRFDQGILIQDGDPDYQADPGPDMPGKGGTETWAFRAERPGTTTLELVYARPWEEPSDADERFTLTVRVA</sequence>
<evidence type="ECO:0000313" key="6">
    <source>
        <dbReference type="Proteomes" id="UP000255467"/>
    </source>
</evidence>
<dbReference type="AlphaFoldDB" id="A0A378YQR8"/>
<dbReference type="GO" id="GO:0004869">
    <property type="term" value="F:cysteine-type endopeptidase inhibitor activity"/>
    <property type="evidence" value="ECO:0007669"/>
    <property type="project" value="UniProtKB-KW"/>
</dbReference>